<dbReference type="CDD" id="cd04301">
    <property type="entry name" value="NAT_SF"/>
    <property type="match status" value="1"/>
</dbReference>
<dbReference type="Gene3D" id="3.40.630.30">
    <property type="match status" value="1"/>
</dbReference>
<evidence type="ECO:0000313" key="5">
    <source>
        <dbReference type="Proteomes" id="UP000315017"/>
    </source>
</evidence>
<evidence type="ECO:0000256" key="1">
    <source>
        <dbReference type="ARBA" id="ARBA00022679"/>
    </source>
</evidence>
<proteinExistence type="predicted"/>
<protein>
    <submittedName>
        <fullName evidence="4">TDP-fucosamine acetyltransferase</fullName>
    </submittedName>
</protein>
<organism evidence="4 5">
    <name type="scientific">Anatilimnocola aggregata</name>
    <dbReference type="NCBI Taxonomy" id="2528021"/>
    <lineage>
        <taxon>Bacteria</taxon>
        <taxon>Pseudomonadati</taxon>
        <taxon>Planctomycetota</taxon>
        <taxon>Planctomycetia</taxon>
        <taxon>Pirellulales</taxon>
        <taxon>Pirellulaceae</taxon>
        <taxon>Anatilimnocola</taxon>
    </lineage>
</organism>
<dbReference type="EMBL" id="CP036274">
    <property type="protein sequence ID" value="QDU25620.1"/>
    <property type="molecule type" value="Genomic_DNA"/>
</dbReference>
<dbReference type="InterPro" id="IPR000182">
    <property type="entry name" value="GNAT_dom"/>
</dbReference>
<evidence type="ECO:0000313" key="4">
    <source>
        <dbReference type="EMBL" id="QDU25620.1"/>
    </source>
</evidence>
<dbReference type="SUPFAM" id="SSF55729">
    <property type="entry name" value="Acyl-CoA N-acyltransferases (Nat)"/>
    <property type="match status" value="1"/>
</dbReference>
<evidence type="ECO:0000259" key="3">
    <source>
        <dbReference type="PROSITE" id="PS51186"/>
    </source>
</evidence>
<feature type="domain" description="N-acetyltransferase" evidence="3">
    <location>
        <begin position="39"/>
        <end position="192"/>
    </location>
</feature>
<dbReference type="PANTHER" id="PTHR43877:SF5">
    <property type="entry name" value="BLL8307 PROTEIN"/>
    <property type="match status" value="1"/>
</dbReference>
<sequence length="199" mass="22584">MNLQLREQLPNFIAQYGSIPIAFEVNEHLAVELFADGLGGIRLIRRDVDAPYKKDYDSLPGQSPDGWAKQWDLTKWCLCAAFSDEAHVGSVAIIIDTTQVYGRLRDNAEAVLWDIRVRPDYQRRGVGRQLLAFAERRARSAGKQRLSVETQNNNVPACRFYAAAGFELRCVDRFAYPLLPNEVQLIWSKQLRDATDAGR</sequence>
<evidence type="ECO:0000256" key="2">
    <source>
        <dbReference type="ARBA" id="ARBA00023315"/>
    </source>
</evidence>
<dbReference type="AlphaFoldDB" id="A0A517Y5X8"/>
<dbReference type="RefSeq" id="WP_202921532.1">
    <property type="nucleotide sequence ID" value="NZ_CP036274.1"/>
</dbReference>
<keyword evidence="5" id="KW-1185">Reference proteome</keyword>
<dbReference type="GO" id="GO:0016747">
    <property type="term" value="F:acyltransferase activity, transferring groups other than amino-acyl groups"/>
    <property type="evidence" value="ECO:0007669"/>
    <property type="project" value="InterPro"/>
</dbReference>
<dbReference type="Pfam" id="PF00583">
    <property type="entry name" value="Acetyltransf_1"/>
    <property type="match status" value="1"/>
</dbReference>
<dbReference type="Proteomes" id="UP000315017">
    <property type="component" value="Chromosome"/>
</dbReference>
<keyword evidence="2" id="KW-0012">Acyltransferase</keyword>
<dbReference type="InterPro" id="IPR050832">
    <property type="entry name" value="Bact_Acetyltransf"/>
</dbReference>
<gene>
    <name evidence="4" type="ORF">ETAA8_06900</name>
</gene>
<dbReference type="PROSITE" id="PS51186">
    <property type="entry name" value="GNAT"/>
    <property type="match status" value="1"/>
</dbReference>
<dbReference type="KEGG" id="aagg:ETAA8_06900"/>
<dbReference type="InterPro" id="IPR016181">
    <property type="entry name" value="Acyl_CoA_acyltransferase"/>
</dbReference>
<accession>A0A517Y5X8</accession>
<name>A0A517Y5X8_9BACT</name>
<keyword evidence="1 4" id="KW-0808">Transferase</keyword>
<reference evidence="4 5" key="1">
    <citation type="submission" date="2019-02" db="EMBL/GenBank/DDBJ databases">
        <title>Deep-cultivation of Planctomycetes and their phenomic and genomic characterization uncovers novel biology.</title>
        <authorList>
            <person name="Wiegand S."/>
            <person name="Jogler M."/>
            <person name="Boedeker C."/>
            <person name="Pinto D."/>
            <person name="Vollmers J."/>
            <person name="Rivas-Marin E."/>
            <person name="Kohn T."/>
            <person name="Peeters S.H."/>
            <person name="Heuer A."/>
            <person name="Rast P."/>
            <person name="Oberbeckmann S."/>
            <person name="Bunk B."/>
            <person name="Jeske O."/>
            <person name="Meyerdierks A."/>
            <person name="Storesund J.E."/>
            <person name="Kallscheuer N."/>
            <person name="Luecker S."/>
            <person name="Lage O.M."/>
            <person name="Pohl T."/>
            <person name="Merkel B.J."/>
            <person name="Hornburger P."/>
            <person name="Mueller R.-W."/>
            <person name="Bruemmer F."/>
            <person name="Labrenz M."/>
            <person name="Spormann A.M."/>
            <person name="Op den Camp H."/>
            <person name="Overmann J."/>
            <person name="Amann R."/>
            <person name="Jetten M.S.M."/>
            <person name="Mascher T."/>
            <person name="Medema M.H."/>
            <person name="Devos D.P."/>
            <person name="Kaster A.-K."/>
            <person name="Ovreas L."/>
            <person name="Rohde M."/>
            <person name="Galperin M.Y."/>
            <person name="Jogler C."/>
        </authorList>
    </citation>
    <scope>NUCLEOTIDE SEQUENCE [LARGE SCALE GENOMIC DNA]</scope>
    <source>
        <strain evidence="4 5">ETA_A8</strain>
    </source>
</reference>
<dbReference type="PANTHER" id="PTHR43877">
    <property type="entry name" value="AMINOALKYLPHOSPHONATE N-ACETYLTRANSFERASE-RELATED-RELATED"/>
    <property type="match status" value="1"/>
</dbReference>